<organism evidence="2 3">
    <name type="scientific">Phlebiopsis gigantea (strain 11061_1 CR5-6)</name>
    <name type="common">White-rot fungus</name>
    <name type="synonym">Peniophora gigantea</name>
    <dbReference type="NCBI Taxonomy" id="745531"/>
    <lineage>
        <taxon>Eukaryota</taxon>
        <taxon>Fungi</taxon>
        <taxon>Dikarya</taxon>
        <taxon>Basidiomycota</taxon>
        <taxon>Agaricomycotina</taxon>
        <taxon>Agaricomycetes</taxon>
        <taxon>Polyporales</taxon>
        <taxon>Phanerochaetaceae</taxon>
        <taxon>Phlebiopsis</taxon>
    </lineage>
</organism>
<accession>A0A0C3RY99</accession>
<dbReference type="Pfam" id="PF09729">
    <property type="entry name" value="Gti1_Pac2"/>
    <property type="match status" value="1"/>
</dbReference>
<evidence type="ECO:0008006" key="4">
    <source>
        <dbReference type="Google" id="ProtNLM"/>
    </source>
</evidence>
<evidence type="ECO:0000313" key="3">
    <source>
        <dbReference type="Proteomes" id="UP000053257"/>
    </source>
</evidence>
<feature type="region of interest" description="Disordered" evidence="1">
    <location>
        <begin position="227"/>
        <end position="330"/>
    </location>
</feature>
<feature type="region of interest" description="Disordered" evidence="1">
    <location>
        <begin position="186"/>
        <end position="209"/>
    </location>
</feature>
<dbReference type="HOGENOM" id="CLU_028895_2_0_1"/>
<reference evidence="2 3" key="1">
    <citation type="journal article" date="2014" name="PLoS Genet.">
        <title>Analysis of the Phlebiopsis gigantea genome, transcriptome and secretome provides insight into its pioneer colonization strategies of wood.</title>
        <authorList>
            <person name="Hori C."/>
            <person name="Ishida T."/>
            <person name="Igarashi K."/>
            <person name="Samejima M."/>
            <person name="Suzuki H."/>
            <person name="Master E."/>
            <person name="Ferreira P."/>
            <person name="Ruiz-Duenas F.J."/>
            <person name="Held B."/>
            <person name="Canessa P."/>
            <person name="Larrondo L.F."/>
            <person name="Schmoll M."/>
            <person name="Druzhinina I.S."/>
            <person name="Kubicek C.P."/>
            <person name="Gaskell J.A."/>
            <person name="Kersten P."/>
            <person name="St John F."/>
            <person name="Glasner J."/>
            <person name="Sabat G."/>
            <person name="Splinter BonDurant S."/>
            <person name="Syed K."/>
            <person name="Yadav J."/>
            <person name="Mgbeahuruike A.C."/>
            <person name="Kovalchuk A."/>
            <person name="Asiegbu F.O."/>
            <person name="Lackner G."/>
            <person name="Hoffmeister D."/>
            <person name="Rencoret J."/>
            <person name="Gutierrez A."/>
            <person name="Sun H."/>
            <person name="Lindquist E."/>
            <person name="Barry K."/>
            <person name="Riley R."/>
            <person name="Grigoriev I.V."/>
            <person name="Henrissat B."/>
            <person name="Kues U."/>
            <person name="Berka R.M."/>
            <person name="Martinez A.T."/>
            <person name="Covert S.F."/>
            <person name="Blanchette R.A."/>
            <person name="Cullen D."/>
        </authorList>
    </citation>
    <scope>NUCLEOTIDE SEQUENCE [LARGE SCALE GENOMIC DNA]</scope>
    <source>
        <strain evidence="2 3">11061_1 CR5-6</strain>
    </source>
</reference>
<dbReference type="OrthoDB" id="5572844at2759"/>
<keyword evidence="3" id="KW-1185">Reference proteome</keyword>
<dbReference type="Proteomes" id="UP000053257">
    <property type="component" value="Unassembled WGS sequence"/>
</dbReference>
<evidence type="ECO:0000313" key="2">
    <source>
        <dbReference type="EMBL" id="KIP01117.1"/>
    </source>
</evidence>
<dbReference type="PANTHER" id="PTHR28027">
    <property type="entry name" value="TRANSCRIPTIONAL REGULATOR MIT1"/>
    <property type="match status" value="1"/>
</dbReference>
<dbReference type="AlphaFoldDB" id="A0A0C3RY99"/>
<dbReference type="GO" id="GO:0003677">
    <property type="term" value="F:DNA binding"/>
    <property type="evidence" value="ECO:0007669"/>
    <property type="project" value="TreeGrafter"/>
</dbReference>
<gene>
    <name evidence="2" type="ORF">PHLGIDRAFT_131367</name>
</gene>
<sequence length="378" mass="42087">MQQPTLAHVRVRSTRDALHIFYAVARGVLPMITRRLDAEERRAIVPGNVYIWEERCANAEITGLGMERWTDGISWSASRIAQEFLFYRQRDSDQDSNHPSAQWASIMKRRDPRGSAANPRSEVDRLIKQTYSVHVSLPADRDRGLTRKWHLTAYFSQATLDSLGTIDGIPTVGDVAVPSGWFKNARASKARQGDGPRDDDGSAPCQDPWAAVEPMTTTFRAQFSLDDVPQDDQRRWSSPSGAPAPAPRHEYSPPRHPTARGHPGVAVSHPGRLPAADTDVYRDPSPFTSQSSSTSSELDVSPRAFSAPATPPVPSPRHPSVQIAHQQQASDRNLVPLSFLTQIRQPVRDPIAEDCLRRLASTPRLDHRWSELRTTLPP</sequence>
<feature type="compositionally biased region" description="Low complexity" evidence="1">
    <location>
        <begin position="284"/>
        <end position="296"/>
    </location>
</feature>
<feature type="compositionally biased region" description="Basic and acidic residues" evidence="1">
    <location>
        <begin position="191"/>
        <end position="200"/>
    </location>
</feature>
<evidence type="ECO:0000256" key="1">
    <source>
        <dbReference type="SAM" id="MobiDB-lite"/>
    </source>
</evidence>
<name>A0A0C3RY99_PHLG1</name>
<feature type="region of interest" description="Disordered" evidence="1">
    <location>
        <begin position="91"/>
        <end position="122"/>
    </location>
</feature>
<dbReference type="InterPro" id="IPR018608">
    <property type="entry name" value="Gti1/Pac2"/>
</dbReference>
<protein>
    <recommendedName>
        <fullName evidence="4">cAMP-independent regulatory protein</fullName>
    </recommendedName>
</protein>
<dbReference type="EMBL" id="KN840923">
    <property type="protein sequence ID" value="KIP01117.1"/>
    <property type="molecule type" value="Genomic_DNA"/>
</dbReference>
<proteinExistence type="predicted"/>
<dbReference type="PANTHER" id="PTHR28027:SF1">
    <property type="entry name" value="CAMP INDEPENDENT REGULATORY PROTEIN (AFU_ORTHOLOGUE AFUA_3G09640)"/>
    <property type="match status" value="1"/>
</dbReference>